<feature type="region of interest" description="Disordered" evidence="1">
    <location>
        <begin position="1"/>
        <end position="23"/>
    </location>
</feature>
<comment type="caution">
    <text evidence="2">The sequence shown here is derived from an EMBL/GenBank/DDBJ whole genome shotgun (WGS) entry which is preliminary data.</text>
</comment>
<dbReference type="AlphaFoldDB" id="A0A699TBJ8"/>
<organism evidence="2">
    <name type="scientific">Tanacetum cinerariifolium</name>
    <name type="common">Dalmatian daisy</name>
    <name type="synonym">Chrysanthemum cinerariifolium</name>
    <dbReference type="NCBI Taxonomy" id="118510"/>
    <lineage>
        <taxon>Eukaryota</taxon>
        <taxon>Viridiplantae</taxon>
        <taxon>Streptophyta</taxon>
        <taxon>Embryophyta</taxon>
        <taxon>Tracheophyta</taxon>
        <taxon>Spermatophyta</taxon>
        <taxon>Magnoliopsida</taxon>
        <taxon>eudicotyledons</taxon>
        <taxon>Gunneridae</taxon>
        <taxon>Pentapetalae</taxon>
        <taxon>asterids</taxon>
        <taxon>campanulids</taxon>
        <taxon>Asterales</taxon>
        <taxon>Asteraceae</taxon>
        <taxon>Asteroideae</taxon>
        <taxon>Anthemideae</taxon>
        <taxon>Anthemidinae</taxon>
        <taxon>Tanacetum</taxon>
    </lineage>
</organism>
<dbReference type="EMBL" id="BKCJ011234788">
    <property type="protein sequence ID" value="GFD07932.1"/>
    <property type="molecule type" value="Genomic_DNA"/>
</dbReference>
<gene>
    <name evidence="2" type="ORF">Tci_879901</name>
</gene>
<sequence>SVGAGGFEAVRNQGLAHAPAPRGRQQVELHQLHGVGRQALGRENAAAAQHLAIQLGYEIGAARRLAEQLVQVVGSLVVVGSTRLGGAKLG</sequence>
<evidence type="ECO:0000256" key="1">
    <source>
        <dbReference type="SAM" id="MobiDB-lite"/>
    </source>
</evidence>
<proteinExistence type="predicted"/>
<accession>A0A699TBJ8</accession>
<name>A0A699TBJ8_TANCI</name>
<evidence type="ECO:0000313" key="2">
    <source>
        <dbReference type="EMBL" id="GFD07932.1"/>
    </source>
</evidence>
<reference evidence="2" key="1">
    <citation type="journal article" date="2019" name="Sci. Rep.">
        <title>Draft genome of Tanacetum cinerariifolium, the natural source of mosquito coil.</title>
        <authorList>
            <person name="Yamashiro T."/>
            <person name="Shiraishi A."/>
            <person name="Satake H."/>
            <person name="Nakayama K."/>
        </authorList>
    </citation>
    <scope>NUCLEOTIDE SEQUENCE</scope>
</reference>
<protein>
    <submittedName>
        <fullName evidence="2">Uncharacterized protein</fullName>
    </submittedName>
</protein>
<feature type="non-terminal residue" evidence="2">
    <location>
        <position position="1"/>
    </location>
</feature>